<gene>
    <name evidence="1" type="ORF">NKI33_26075</name>
</gene>
<evidence type="ECO:0000313" key="2">
    <source>
        <dbReference type="Proteomes" id="UP001464387"/>
    </source>
</evidence>
<sequence>MLHSFQMMAGRAPEADDAIARLAAWVRPKLGLPDAGDVAAGAKAA</sequence>
<name>A0ABV1YMJ4_9HYPH</name>
<organism evidence="1 2">
    <name type="scientific">Mesorhizobium opportunistum</name>
    <dbReference type="NCBI Taxonomy" id="593909"/>
    <lineage>
        <taxon>Bacteria</taxon>
        <taxon>Pseudomonadati</taxon>
        <taxon>Pseudomonadota</taxon>
        <taxon>Alphaproteobacteria</taxon>
        <taxon>Hyphomicrobiales</taxon>
        <taxon>Phyllobacteriaceae</taxon>
        <taxon>Mesorhizobium</taxon>
    </lineage>
</organism>
<dbReference type="RefSeq" id="WP_287272893.1">
    <property type="nucleotide sequence ID" value="NZ_JAMYMY010000052.1"/>
</dbReference>
<keyword evidence="2" id="KW-1185">Reference proteome</keyword>
<accession>A0ABV1YMJ4</accession>
<dbReference type="Proteomes" id="UP001464387">
    <property type="component" value="Unassembled WGS sequence"/>
</dbReference>
<reference evidence="1 2" key="1">
    <citation type="journal article" date="2024" name="Proc. Natl. Acad. Sci. U.S.A.">
        <title>The evolutionary genomics of adaptation to stress in wild rhizobium bacteria.</title>
        <authorList>
            <person name="Kehlet-Delgado H."/>
            <person name="Montoya A.P."/>
            <person name="Jensen K.T."/>
            <person name="Wendlandt C.E."/>
            <person name="Dexheimer C."/>
            <person name="Roberts M."/>
            <person name="Torres Martinez L."/>
            <person name="Friesen M.L."/>
            <person name="Griffitts J.S."/>
            <person name="Porter S.S."/>
        </authorList>
    </citation>
    <scope>NUCLEOTIDE SEQUENCE [LARGE SCALE GENOMIC DNA]</scope>
    <source>
        <strain evidence="1 2">M0729</strain>
    </source>
</reference>
<proteinExistence type="predicted"/>
<evidence type="ECO:0000313" key="1">
    <source>
        <dbReference type="EMBL" id="MER8936416.1"/>
    </source>
</evidence>
<protein>
    <recommendedName>
        <fullName evidence="3">Alpha/beta hydrolase</fullName>
    </recommendedName>
</protein>
<evidence type="ECO:0008006" key="3">
    <source>
        <dbReference type="Google" id="ProtNLM"/>
    </source>
</evidence>
<dbReference type="EMBL" id="JAMYPJ010000048">
    <property type="protein sequence ID" value="MER8936416.1"/>
    <property type="molecule type" value="Genomic_DNA"/>
</dbReference>
<comment type="caution">
    <text evidence="1">The sequence shown here is derived from an EMBL/GenBank/DDBJ whole genome shotgun (WGS) entry which is preliminary data.</text>
</comment>